<dbReference type="AlphaFoldDB" id="A0A0A9AB66"/>
<protein>
    <submittedName>
        <fullName evidence="1">Uncharacterized protein</fullName>
    </submittedName>
</protein>
<proteinExistence type="predicted"/>
<dbReference type="EMBL" id="GBRH01249564">
    <property type="protein sequence ID" value="JAD48331.1"/>
    <property type="molecule type" value="Transcribed_RNA"/>
</dbReference>
<organism evidence="1">
    <name type="scientific">Arundo donax</name>
    <name type="common">Giant reed</name>
    <name type="synonym">Donax arundinaceus</name>
    <dbReference type="NCBI Taxonomy" id="35708"/>
    <lineage>
        <taxon>Eukaryota</taxon>
        <taxon>Viridiplantae</taxon>
        <taxon>Streptophyta</taxon>
        <taxon>Embryophyta</taxon>
        <taxon>Tracheophyta</taxon>
        <taxon>Spermatophyta</taxon>
        <taxon>Magnoliopsida</taxon>
        <taxon>Liliopsida</taxon>
        <taxon>Poales</taxon>
        <taxon>Poaceae</taxon>
        <taxon>PACMAD clade</taxon>
        <taxon>Arundinoideae</taxon>
        <taxon>Arundineae</taxon>
        <taxon>Arundo</taxon>
    </lineage>
</organism>
<reference evidence="1" key="2">
    <citation type="journal article" date="2015" name="Data Brief">
        <title>Shoot transcriptome of the giant reed, Arundo donax.</title>
        <authorList>
            <person name="Barrero R.A."/>
            <person name="Guerrero F.D."/>
            <person name="Moolhuijzen P."/>
            <person name="Goolsby J.A."/>
            <person name="Tidwell J."/>
            <person name="Bellgard S.E."/>
            <person name="Bellgard M.I."/>
        </authorList>
    </citation>
    <scope>NUCLEOTIDE SEQUENCE</scope>
    <source>
        <tissue evidence="1">Shoot tissue taken approximately 20 cm above the soil surface</tissue>
    </source>
</reference>
<sequence length="91" mass="10450">MLLDRSQQLQHAGTDETIVVAVKSCGEDMNQLHKSCRDGLALSHKWILLKEVTSSPFRHDLKQLCIQCFSLHTPLRYIYFSCFGHDDTKKS</sequence>
<name>A0A0A9AB66_ARUDO</name>
<reference evidence="1" key="1">
    <citation type="submission" date="2014-09" db="EMBL/GenBank/DDBJ databases">
        <authorList>
            <person name="Magalhaes I.L.F."/>
            <person name="Oliveira U."/>
            <person name="Santos F.R."/>
            <person name="Vidigal T.H.D.A."/>
            <person name="Brescovit A.D."/>
            <person name="Santos A.J."/>
        </authorList>
    </citation>
    <scope>NUCLEOTIDE SEQUENCE</scope>
    <source>
        <tissue evidence="1">Shoot tissue taken approximately 20 cm above the soil surface</tissue>
    </source>
</reference>
<evidence type="ECO:0000313" key="1">
    <source>
        <dbReference type="EMBL" id="JAD48331.1"/>
    </source>
</evidence>
<accession>A0A0A9AB66</accession>